<dbReference type="Pfam" id="PF13378">
    <property type="entry name" value="MR_MLE_C"/>
    <property type="match status" value="1"/>
</dbReference>
<dbReference type="GO" id="GO:0016854">
    <property type="term" value="F:racemase and epimerase activity"/>
    <property type="evidence" value="ECO:0007669"/>
    <property type="project" value="UniProtKB-ARBA"/>
</dbReference>
<comment type="caution">
    <text evidence="9">The sequence shown here is derived from an EMBL/GenBank/DDBJ whole genome shotgun (WGS) entry which is preliminary data.</text>
</comment>
<evidence type="ECO:0000313" key="10">
    <source>
        <dbReference type="Proteomes" id="UP000664578"/>
    </source>
</evidence>
<comment type="cofactor">
    <cofactor evidence="1">
        <name>Mn(2+)</name>
        <dbReference type="ChEBI" id="CHEBI:29035"/>
    </cofactor>
</comment>
<dbReference type="PANTHER" id="PTHR48073">
    <property type="entry name" value="O-SUCCINYLBENZOATE SYNTHASE-RELATED"/>
    <property type="match status" value="1"/>
</dbReference>
<evidence type="ECO:0000256" key="4">
    <source>
        <dbReference type="ARBA" id="ARBA00022723"/>
    </source>
</evidence>
<dbReference type="Proteomes" id="UP000664578">
    <property type="component" value="Unassembled WGS sequence"/>
</dbReference>
<dbReference type="Pfam" id="PF02746">
    <property type="entry name" value="MR_MLE_N"/>
    <property type="match status" value="1"/>
</dbReference>
<dbReference type="InterPro" id="IPR036849">
    <property type="entry name" value="Enolase-like_C_sf"/>
</dbReference>
<evidence type="ECO:0000256" key="6">
    <source>
        <dbReference type="ARBA" id="ARBA00023211"/>
    </source>
</evidence>
<dbReference type="SFLD" id="SFLDG01258">
    <property type="entry name" value="(chloro)muconate_cycloisomeras"/>
    <property type="match status" value="1"/>
</dbReference>
<dbReference type="SFLD" id="SFLDF00009">
    <property type="entry name" value="o-succinylbenzoate_synthase"/>
    <property type="match status" value="1"/>
</dbReference>
<dbReference type="Gene3D" id="3.20.20.120">
    <property type="entry name" value="Enolase-like C-terminal domain"/>
    <property type="match status" value="1"/>
</dbReference>
<name>A0A8I1MFX4_9BACI</name>
<dbReference type="GO" id="GO:0018850">
    <property type="term" value="F:chloromuconate cycloisomerase activity"/>
    <property type="evidence" value="ECO:0007669"/>
    <property type="project" value="InterPro"/>
</dbReference>
<dbReference type="SFLD" id="SFLDG00180">
    <property type="entry name" value="muconate_cycloisomerase"/>
    <property type="match status" value="1"/>
</dbReference>
<organism evidence="9 10">
    <name type="scientific">Priestia flexa</name>
    <dbReference type="NCBI Taxonomy" id="86664"/>
    <lineage>
        <taxon>Bacteria</taxon>
        <taxon>Bacillati</taxon>
        <taxon>Bacillota</taxon>
        <taxon>Bacilli</taxon>
        <taxon>Bacillales</taxon>
        <taxon>Bacillaceae</taxon>
        <taxon>Priestia</taxon>
    </lineage>
</organism>
<keyword evidence="6" id="KW-0464">Manganese</keyword>
<dbReference type="InterPro" id="IPR013341">
    <property type="entry name" value="Mandelate_racemase_N_dom"/>
</dbReference>
<gene>
    <name evidence="9" type="ORF">JF537_08200</name>
</gene>
<dbReference type="PANTHER" id="PTHR48073:SF2">
    <property type="entry name" value="O-SUCCINYLBENZOATE SYNTHASE"/>
    <property type="match status" value="1"/>
</dbReference>
<dbReference type="InterPro" id="IPR013370">
    <property type="entry name" value="Chloromuconate_cycloisomerase"/>
</dbReference>
<protein>
    <submittedName>
        <fullName evidence="9">Muconate cycloisomerase family protein</fullName>
    </submittedName>
</protein>
<dbReference type="InterPro" id="IPR029065">
    <property type="entry name" value="Enolase_C-like"/>
</dbReference>
<keyword evidence="5" id="KW-0058">Aromatic hydrocarbons catabolism</keyword>
<dbReference type="AlphaFoldDB" id="A0A8I1MFX4"/>
<evidence type="ECO:0000313" key="9">
    <source>
        <dbReference type="EMBL" id="MBN8251557.1"/>
    </source>
</evidence>
<evidence type="ECO:0000256" key="2">
    <source>
        <dbReference type="ARBA" id="ARBA00005211"/>
    </source>
</evidence>
<dbReference type="CDD" id="cd03318">
    <property type="entry name" value="MLE"/>
    <property type="match status" value="1"/>
</dbReference>
<keyword evidence="4" id="KW-0479">Metal-binding</keyword>
<dbReference type="GO" id="GO:0030145">
    <property type="term" value="F:manganese ion binding"/>
    <property type="evidence" value="ECO:0007669"/>
    <property type="project" value="InterPro"/>
</dbReference>
<comment type="similarity">
    <text evidence="3">Belongs to the mandelate racemase/muconate lactonizing enzyme family.</text>
</comment>
<comment type="pathway">
    <text evidence="2">Aromatic compound metabolism.</text>
</comment>
<dbReference type="InterPro" id="IPR029017">
    <property type="entry name" value="Enolase-like_N"/>
</dbReference>
<evidence type="ECO:0000256" key="5">
    <source>
        <dbReference type="ARBA" id="ARBA00022797"/>
    </source>
</evidence>
<proteinExistence type="inferred from homology"/>
<dbReference type="InterPro" id="IPR013342">
    <property type="entry name" value="Mandelate_racemase_C"/>
</dbReference>
<evidence type="ECO:0000256" key="7">
    <source>
        <dbReference type="ARBA" id="ARBA00023235"/>
    </source>
</evidence>
<keyword evidence="7 9" id="KW-0413">Isomerase</keyword>
<dbReference type="Gene3D" id="3.30.390.10">
    <property type="entry name" value="Enolase-like, N-terminal domain"/>
    <property type="match status" value="1"/>
</dbReference>
<dbReference type="SMART" id="SM00922">
    <property type="entry name" value="MR_MLE"/>
    <property type="match status" value="1"/>
</dbReference>
<dbReference type="GeneID" id="93682103"/>
<reference evidence="9" key="1">
    <citation type="submission" date="2020-12" db="EMBL/GenBank/DDBJ databases">
        <title>PHA producing bacteria isolated from mangrove.</title>
        <authorList>
            <person name="Zheng W."/>
            <person name="Yu S."/>
            <person name="Huang Y."/>
        </authorList>
    </citation>
    <scope>NUCLEOTIDE SEQUENCE</scope>
    <source>
        <strain evidence="9">GN22-4</strain>
    </source>
</reference>
<dbReference type="SUPFAM" id="SSF54826">
    <property type="entry name" value="Enolase N-terminal domain-like"/>
    <property type="match status" value="1"/>
</dbReference>
<dbReference type="NCBIfam" id="TIGR02534">
    <property type="entry name" value="mucon_cyclo"/>
    <property type="match status" value="1"/>
</dbReference>
<evidence type="ECO:0000259" key="8">
    <source>
        <dbReference type="SMART" id="SM00922"/>
    </source>
</evidence>
<dbReference type="SFLD" id="SFLDS00001">
    <property type="entry name" value="Enolase"/>
    <property type="match status" value="1"/>
</dbReference>
<dbReference type="EMBL" id="JAEMWV010000003">
    <property type="protein sequence ID" value="MBN8251557.1"/>
    <property type="molecule type" value="Genomic_DNA"/>
</dbReference>
<evidence type="ECO:0000256" key="1">
    <source>
        <dbReference type="ARBA" id="ARBA00001936"/>
    </source>
</evidence>
<feature type="domain" description="Mandelate racemase/muconate lactonizing enzyme C-terminal" evidence="8">
    <location>
        <begin position="148"/>
        <end position="242"/>
    </location>
</feature>
<evidence type="ECO:0000256" key="3">
    <source>
        <dbReference type="ARBA" id="ARBA00008031"/>
    </source>
</evidence>
<dbReference type="SUPFAM" id="SSF51604">
    <property type="entry name" value="Enolase C-terminal domain-like"/>
    <property type="match status" value="1"/>
</dbReference>
<accession>A0A8I1MFX4</accession>
<sequence>MKIHSLDVYIVDLPTVRPHHLAMHTIVTQTIVLARMKSEDGIEGWGEVATIGGASYSEESPEAIKGNIDKYIKPLIIGKNPVNFDSLSHMIGIHVKGNYFAKSLVESAMVDLVAKTNNIPSYELFGGQCHTSLPVAWTLASGDTTRDIEEARHCLNTRKHNIFKLKIGKGDPKKNVAHVIKIKEAVGDEASVRVDINQAWDEVTSLYCIEALESSGVDLIEQPLARWNNEGMSRLSSRFKVPIMADESIGTIQEAYQIAKHRAADIFALKVPKAGGLTATKKVAAIAEASGIPMYGGTMIESSLGTAICAQLYSTIPEITFGTELFGPLLFKDNVTINQIEYEDFKIKIPSGPGFGMVIDKEKIKHYSREFVSSNIN</sequence>
<dbReference type="RefSeq" id="WP_138117096.1">
    <property type="nucleotide sequence ID" value="NZ_CM125968.1"/>
</dbReference>
<dbReference type="GO" id="GO:0018849">
    <property type="term" value="F:muconate cycloisomerase activity"/>
    <property type="evidence" value="ECO:0007669"/>
    <property type="project" value="InterPro"/>
</dbReference>